<organism evidence="2 3">
    <name type="scientific">Acidimangrovimonas pyrenivorans</name>
    <dbReference type="NCBI Taxonomy" id="2030798"/>
    <lineage>
        <taxon>Bacteria</taxon>
        <taxon>Pseudomonadati</taxon>
        <taxon>Pseudomonadota</taxon>
        <taxon>Alphaproteobacteria</taxon>
        <taxon>Rhodobacterales</taxon>
        <taxon>Paracoccaceae</taxon>
        <taxon>Acidimangrovimonas</taxon>
    </lineage>
</organism>
<sequence length="119" mass="13123">MSTLARLWRHHRLSLVAFVLAAGLTLFFAIRMAVFSVYWSDPAHHNQVPQGWMTPRYVARSWQVPPETVTAVTGPLQAKGHPMTLEQIADAQGVPLTDLIARIEAALAAEKASRQAGRP</sequence>
<dbReference type="Proteomes" id="UP001595443">
    <property type="component" value="Unassembled WGS sequence"/>
</dbReference>
<reference evidence="3" key="1">
    <citation type="journal article" date="2019" name="Int. J. Syst. Evol. Microbiol.">
        <title>The Global Catalogue of Microorganisms (GCM) 10K type strain sequencing project: providing services to taxonomists for standard genome sequencing and annotation.</title>
        <authorList>
            <consortium name="The Broad Institute Genomics Platform"/>
            <consortium name="The Broad Institute Genome Sequencing Center for Infectious Disease"/>
            <person name="Wu L."/>
            <person name="Ma J."/>
        </authorList>
    </citation>
    <scope>NUCLEOTIDE SEQUENCE [LARGE SCALE GENOMIC DNA]</scope>
    <source>
        <strain evidence="3">KCTC 62192</strain>
    </source>
</reference>
<keyword evidence="1" id="KW-0472">Membrane</keyword>
<name>A0ABV7AIY2_9RHOB</name>
<dbReference type="EMBL" id="JBHRSK010000010">
    <property type="protein sequence ID" value="MFC2969058.1"/>
    <property type="molecule type" value="Genomic_DNA"/>
</dbReference>
<keyword evidence="1" id="KW-1133">Transmembrane helix</keyword>
<feature type="transmembrane region" description="Helical" evidence="1">
    <location>
        <begin position="12"/>
        <end position="39"/>
    </location>
</feature>
<evidence type="ECO:0000313" key="2">
    <source>
        <dbReference type="EMBL" id="MFC2969058.1"/>
    </source>
</evidence>
<evidence type="ECO:0000256" key="1">
    <source>
        <dbReference type="SAM" id="Phobius"/>
    </source>
</evidence>
<keyword evidence="1" id="KW-0812">Transmembrane</keyword>
<accession>A0ABV7AIY2</accession>
<proteinExistence type="predicted"/>
<keyword evidence="3" id="KW-1185">Reference proteome</keyword>
<dbReference type="RefSeq" id="WP_377833765.1">
    <property type="nucleotide sequence ID" value="NZ_JBHRSK010000010.1"/>
</dbReference>
<comment type="caution">
    <text evidence="2">The sequence shown here is derived from an EMBL/GenBank/DDBJ whole genome shotgun (WGS) entry which is preliminary data.</text>
</comment>
<gene>
    <name evidence="2" type="ORF">ACFOES_13210</name>
</gene>
<evidence type="ECO:0000313" key="3">
    <source>
        <dbReference type="Proteomes" id="UP001595443"/>
    </source>
</evidence>
<protein>
    <submittedName>
        <fullName evidence="2">Uncharacterized protein</fullName>
    </submittedName>
</protein>